<comment type="catalytic activity">
    <reaction evidence="10">
        <text>L-threonyl-[protein] + ATP = O-phospho-L-threonyl-[protein] + ADP + H(+)</text>
        <dbReference type="Rhea" id="RHEA:46608"/>
        <dbReference type="Rhea" id="RHEA-COMP:11060"/>
        <dbReference type="Rhea" id="RHEA-COMP:11605"/>
        <dbReference type="ChEBI" id="CHEBI:15378"/>
        <dbReference type="ChEBI" id="CHEBI:30013"/>
        <dbReference type="ChEBI" id="CHEBI:30616"/>
        <dbReference type="ChEBI" id="CHEBI:61977"/>
        <dbReference type="ChEBI" id="CHEBI:456216"/>
        <dbReference type="EC" id="2.7.11.1"/>
    </reaction>
</comment>
<evidence type="ECO:0000256" key="9">
    <source>
        <dbReference type="ARBA" id="ARBA00030237"/>
    </source>
</evidence>
<dbReference type="GO" id="GO:0005776">
    <property type="term" value="C:autophagosome"/>
    <property type="evidence" value="ECO:0007669"/>
    <property type="project" value="TreeGrafter"/>
</dbReference>
<evidence type="ECO:0000256" key="5">
    <source>
        <dbReference type="ARBA" id="ARBA00022741"/>
    </source>
</evidence>
<evidence type="ECO:0000313" key="14">
    <source>
        <dbReference type="EMBL" id="KAF4335305.1"/>
    </source>
</evidence>
<comment type="subcellular location">
    <subcellularLocation>
        <location evidence="1">Preautophagosomal structure membrane</location>
        <topology evidence="1">Peripheral membrane protein</topology>
    </subcellularLocation>
</comment>
<evidence type="ECO:0000256" key="1">
    <source>
        <dbReference type="ARBA" id="ARBA00004623"/>
    </source>
</evidence>
<dbReference type="AlphaFoldDB" id="A0A9P5DTX5"/>
<evidence type="ECO:0000256" key="11">
    <source>
        <dbReference type="ARBA" id="ARBA00048679"/>
    </source>
</evidence>
<sequence>MWTRLVNHQRKIKDDIPPPRDGVKILNKDDKNKDPSVNYITGNQAKPQSDNLKQQQSSASSIQPISRPNVLPPRELLAKLDQALMSNFDGSTLADSLEWEGNSQIVVQADLFPGEDDYLCKDGISKAPENLSLEDVYLKKPNLIVWDAENSNPSSIADLVLQEAEICETLKQHPNPNIVRYFGCLVEDDRIEGLVLGKYTSKLSDKLADSDPAERMRPYEGVDRGVRHLHKIELIHNDLKPANIMADGNIPVIIDFDSCRHEGEKLGEKSGTSGWDLEEAEFPLPENDFHSLEKLKEYILSGAKAAFH</sequence>
<dbReference type="PANTHER" id="PTHR24348">
    <property type="entry name" value="SERINE/THREONINE-PROTEIN KINASE UNC-51-RELATED"/>
    <property type="match status" value="1"/>
</dbReference>
<dbReference type="InterPro" id="IPR011009">
    <property type="entry name" value="Kinase-like_dom_sf"/>
</dbReference>
<keyword evidence="15" id="KW-1185">Reference proteome</keyword>
<evidence type="ECO:0000313" key="15">
    <source>
        <dbReference type="Proteomes" id="UP000730481"/>
    </source>
</evidence>
<keyword evidence="7" id="KW-0067">ATP-binding</keyword>
<keyword evidence="6" id="KW-0418">Kinase</keyword>
<dbReference type="Proteomes" id="UP000730481">
    <property type="component" value="Unassembled WGS sequence"/>
</dbReference>
<dbReference type="GO" id="GO:0034045">
    <property type="term" value="C:phagophore assembly site membrane"/>
    <property type="evidence" value="ECO:0007669"/>
    <property type="project" value="UniProtKB-SubCell"/>
</dbReference>
<evidence type="ECO:0000259" key="13">
    <source>
        <dbReference type="PROSITE" id="PS50011"/>
    </source>
</evidence>
<reference evidence="14" key="1">
    <citation type="journal article" date="2017" name="Mycologia">
        <title>Fusarium algeriense, sp. nov., a novel toxigenic crown rot pathogen of durum wheat from Algeria is nested in the Fusarium burgessii species complex.</title>
        <authorList>
            <person name="Laraba I."/>
            <person name="Keddad A."/>
            <person name="Boureghda H."/>
            <person name="Abdallah N."/>
            <person name="Vaughan M.M."/>
            <person name="Proctor R.H."/>
            <person name="Busman M."/>
            <person name="O'Donnell K."/>
        </authorList>
    </citation>
    <scope>NUCLEOTIDE SEQUENCE</scope>
    <source>
        <strain evidence="14">NRRL 25174</strain>
    </source>
</reference>
<dbReference type="Gene3D" id="1.10.510.10">
    <property type="entry name" value="Transferase(Phosphotransferase) domain 1"/>
    <property type="match status" value="1"/>
</dbReference>
<evidence type="ECO:0000256" key="3">
    <source>
        <dbReference type="ARBA" id="ARBA00022527"/>
    </source>
</evidence>
<protein>
    <recommendedName>
        <fullName evidence="2">non-specific serine/threonine protein kinase</fullName>
        <ecNumber evidence="2">2.7.11.1</ecNumber>
    </recommendedName>
    <alternativeName>
        <fullName evidence="9">Autophagy-related protein 1</fullName>
    </alternativeName>
</protein>
<feature type="compositionally biased region" description="Basic and acidic residues" evidence="12">
    <location>
        <begin position="12"/>
        <end position="34"/>
    </location>
</feature>
<evidence type="ECO:0000256" key="12">
    <source>
        <dbReference type="SAM" id="MobiDB-lite"/>
    </source>
</evidence>
<gene>
    <name evidence="14" type="ORF">FBEOM_10852</name>
</gene>
<organism evidence="14 15">
    <name type="scientific">Fusarium beomiforme</name>
    <dbReference type="NCBI Taxonomy" id="44412"/>
    <lineage>
        <taxon>Eukaryota</taxon>
        <taxon>Fungi</taxon>
        <taxon>Dikarya</taxon>
        <taxon>Ascomycota</taxon>
        <taxon>Pezizomycotina</taxon>
        <taxon>Sordariomycetes</taxon>
        <taxon>Hypocreomycetidae</taxon>
        <taxon>Hypocreales</taxon>
        <taxon>Nectriaceae</taxon>
        <taxon>Fusarium</taxon>
        <taxon>Fusarium burgessii species complex</taxon>
    </lineage>
</organism>
<evidence type="ECO:0000256" key="10">
    <source>
        <dbReference type="ARBA" id="ARBA00047899"/>
    </source>
</evidence>
<accession>A0A9P5DTX5</accession>
<reference evidence="14" key="2">
    <citation type="submission" date="2020-02" db="EMBL/GenBank/DDBJ databases">
        <title>Identification and distribution of gene clusters putatively required for synthesis of sphingolipid metabolism inhibitors in phylogenetically diverse species of the filamentous fungus Fusarium.</title>
        <authorList>
            <person name="Kim H.-S."/>
            <person name="Busman M."/>
            <person name="Brown D.W."/>
            <person name="Divon H."/>
            <person name="Uhlig S."/>
            <person name="Proctor R.H."/>
        </authorList>
    </citation>
    <scope>NUCLEOTIDE SEQUENCE</scope>
    <source>
        <strain evidence="14">NRRL 25174</strain>
    </source>
</reference>
<comment type="caution">
    <text evidence="14">The sequence shown here is derived from an EMBL/GenBank/DDBJ whole genome shotgun (WGS) entry which is preliminary data.</text>
</comment>
<evidence type="ECO:0000256" key="6">
    <source>
        <dbReference type="ARBA" id="ARBA00022777"/>
    </source>
</evidence>
<evidence type="ECO:0000256" key="2">
    <source>
        <dbReference type="ARBA" id="ARBA00012513"/>
    </source>
</evidence>
<evidence type="ECO:0000256" key="4">
    <source>
        <dbReference type="ARBA" id="ARBA00022679"/>
    </source>
</evidence>
<feature type="domain" description="Protein kinase" evidence="13">
    <location>
        <begin position="92"/>
        <end position="308"/>
    </location>
</feature>
<dbReference type="InterPro" id="IPR045269">
    <property type="entry name" value="Atg1-like"/>
</dbReference>
<evidence type="ECO:0000256" key="8">
    <source>
        <dbReference type="ARBA" id="ARBA00022927"/>
    </source>
</evidence>
<keyword evidence="3" id="KW-0723">Serine/threonine-protein kinase</keyword>
<keyword evidence="5" id="KW-0547">Nucleotide-binding</keyword>
<dbReference type="EC" id="2.7.11.1" evidence="2"/>
<dbReference type="SUPFAM" id="SSF56112">
    <property type="entry name" value="Protein kinase-like (PK-like)"/>
    <property type="match status" value="1"/>
</dbReference>
<dbReference type="GO" id="GO:0000045">
    <property type="term" value="P:autophagosome assembly"/>
    <property type="evidence" value="ECO:0007669"/>
    <property type="project" value="TreeGrafter"/>
</dbReference>
<dbReference type="PANTHER" id="PTHR24348:SF22">
    <property type="entry name" value="NON-SPECIFIC SERINE_THREONINE PROTEIN KINASE"/>
    <property type="match status" value="1"/>
</dbReference>
<dbReference type="GO" id="GO:0004674">
    <property type="term" value="F:protein serine/threonine kinase activity"/>
    <property type="evidence" value="ECO:0007669"/>
    <property type="project" value="UniProtKB-KW"/>
</dbReference>
<dbReference type="GO" id="GO:0010506">
    <property type="term" value="P:regulation of autophagy"/>
    <property type="evidence" value="ECO:0007669"/>
    <property type="project" value="InterPro"/>
</dbReference>
<keyword evidence="8" id="KW-0653">Protein transport</keyword>
<dbReference type="GO" id="GO:0005829">
    <property type="term" value="C:cytosol"/>
    <property type="evidence" value="ECO:0007669"/>
    <property type="project" value="TreeGrafter"/>
</dbReference>
<keyword evidence="4" id="KW-0808">Transferase</keyword>
<dbReference type="Pfam" id="PF00069">
    <property type="entry name" value="Pkinase"/>
    <property type="match status" value="1"/>
</dbReference>
<keyword evidence="8" id="KW-0813">Transport</keyword>
<evidence type="ECO:0000256" key="7">
    <source>
        <dbReference type="ARBA" id="ARBA00022840"/>
    </source>
</evidence>
<dbReference type="InterPro" id="IPR000719">
    <property type="entry name" value="Prot_kinase_dom"/>
</dbReference>
<feature type="compositionally biased region" description="Polar residues" evidence="12">
    <location>
        <begin position="38"/>
        <end position="53"/>
    </location>
</feature>
<dbReference type="EMBL" id="PVQB02000574">
    <property type="protein sequence ID" value="KAF4335305.1"/>
    <property type="molecule type" value="Genomic_DNA"/>
</dbReference>
<dbReference type="GO" id="GO:0015031">
    <property type="term" value="P:protein transport"/>
    <property type="evidence" value="ECO:0007669"/>
    <property type="project" value="UniProtKB-KW"/>
</dbReference>
<dbReference type="OrthoDB" id="4062651at2759"/>
<comment type="catalytic activity">
    <reaction evidence="11">
        <text>L-seryl-[protein] + ATP = O-phospho-L-seryl-[protein] + ADP + H(+)</text>
        <dbReference type="Rhea" id="RHEA:17989"/>
        <dbReference type="Rhea" id="RHEA-COMP:9863"/>
        <dbReference type="Rhea" id="RHEA-COMP:11604"/>
        <dbReference type="ChEBI" id="CHEBI:15378"/>
        <dbReference type="ChEBI" id="CHEBI:29999"/>
        <dbReference type="ChEBI" id="CHEBI:30616"/>
        <dbReference type="ChEBI" id="CHEBI:83421"/>
        <dbReference type="ChEBI" id="CHEBI:456216"/>
        <dbReference type="EC" id="2.7.11.1"/>
    </reaction>
</comment>
<name>A0A9P5DTX5_9HYPO</name>
<dbReference type="GO" id="GO:0005524">
    <property type="term" value="F:ATP binding"/>
    <property type="evidence" value="ECO:0007669"/>
    <property type="project" value="UniProtKB-KW"/>
</dbReference>
<proteinExistence type="predicted"/>
<feature type="compositionally biased region" description="Low complexity" evidence="12">
    <location>
        <begin position="54"/>
        <end position="66"/>
    </location>
</feature>
<dbReference type="PROSITE" id="PS50011">
    <property type="entry name" value="PROTEIN_KINASE_DOM"/>
    <property type="match status" value="1"/>
</dbReference>
<feature type="region of interest" description="Disordered" evidence="12">
    <location>
        <begin position="1"/>
        <end position="69"/>
    </location>
</feature>